<name>T1ZG39_STRIT</name>
<dbReference type="HOGENOM" id="CLU_3405730_0_0_9"/>
<dbReference type="KEGG" id="sib:SIR_1557"/>
<gene>
    <name evidence="1" type="ORF">SIR_1557</name>
</gene>
<accession>T1ZG39</accession>
<evidence type="ECO:0000313" key="1">
    <source>
        <dbReference type="EMBL" id="AGU76908.1"/>
    </source>
</evidence>
<dbReference type="AlphaFoldDB" id="T1ZG39"/>
<organism evidence="1 2">
    <name type="scientific">Streptococcus intermedius B196</name>
    <dbReference type="NCBI Taxonomy" id="862967"/>
    <lineage>
        <taxon>Bacteria</taxon>
        <taxon>Bacillati</taxon>
        <taxon>Bacillota</taxon>
        <taxon>Bacilli</taxon>
        <taxon>Lactobacillales</taxon>
        <taxon>Streptococcaceae</taxon>
        <taxon>Streptococcus</taxon>
        <taxon>Streptococcus anginosus group</taxon>
    </lineage>
</organism>
<protein>
    <submittedName>
        <fullName evidence="1">Uncharacterized protein</fullName>
    </submittedName>
</protein>
<sequence length="30" mass="3729">MKLFFLKTWENIDFKPILKLIQIEMFPTRS</sequence>
<proteinExistence type="predicted"/>
<reference evidence="1 2" key="1">
    <citation type="journal article" date="2013" name="BMC Genomics">
        <title>Phylogenetic relationship and virulence inference of Streptococcus Anginosus Group: curated annotation and whole-genome comparative analysis support distinct species designation.</title>
        <authorList>
            <person name="Olson A.B."/>
            <person name="Kent H."/>
            <person name="Sibley C.D."/>
            <person name="Grinwis M.E."/>
            <person name="Mabon P."/>
            <person name="Ouellette C."/>
            <person name="Tyson S."/>
            <person name="Graham M."/>
            <person name="Tyler S.D."/>
            <person name="Van Domselaar G."/>
            <person name="Surette M.G."/>
            <person name="Corbett C.R."/>
        </authorList>
    </citation>
    <scope>NUCLEOTIDE SEQUENCE [LARGE SCALE GENOMIC DNA]</scope>
    <source>
        <strain evidence="1 2">B196</strain>
    </source>
</reference>
<evidence type="ECO:0000313" key="2">
    <source>
        <dbReference type="Proteomes" id="UP000016233"/>
    </source>
</evidence>
<keyword evidence="2" id="KW-1185">Reference proteome</keyword>
<dbReference type="EMBL" id="CP003857">
    <property type="protein sequence ID" value="AGU76908.1"/>
    <property type="molecule type" value="Genomic_DNA"/>
</dbReference>
<dbReference type="Proteomes" id="UP000016233">
    <property type="component" value="Chromosome"/>
</dbReference>